<sequence length="1051" mass="120107">METSLGINDMQLLLHNLMSADNTVRIQSELNFKHFMEFDPNSFSSLLIQIALNNSNQLNIRQSSLLHLKMIVPFYWSPAFDKFIGPNTINQDVKSLLRDSLLTLVADSDSKIRSSAAYAIVQIAAVDYPDEWPSLLNHLYNTTIDINSSMFAVVGSLLVLQEIFDDVVTDEQLFEGGIAIQVLNTCETLLVNDNYTIDVKVETLRLLKILCQSFDNVDFEIANRGAFCDTVIPQVYELLLKNCTSLSQQNSINNQLVVWDFKHEIYSILNTLINSFANILGNYIQDSFNVVLQDIKNQESIVVGVKSKDYNDINFLKSIFIDVDHFLSTQREGRDLSQFLSFTILKEFSFLQTLIELENVNDVNKISQILDPILNISTLSMNKVEAYNDDFNEFVTDESGLNVEIMFRDGPRDLLSEMNAKDNLIFINLLIEKFYNCKDSSNGTYLQLEAITFLLGCCFDNDDSIVGEPTFDLEKFLKSSFMIIQDVLRDDNVFYLLVSRLILMVPKFLFKYSSAYDNNFSVECFNQICSSIQKLGDHESLQYVKASVLMSLQYFNYFIRAKEFNKDIQIQLIEIVYKLSENSDADTNLMLLEVLTIVISMDNQNLVNDSNTLKLILTIGFNGESNFALNNSMFECIDDLLKNIEQSKYNKLMHFVLPYLLEKVSNHSETYSSSTDLSLQVLATFLKNKGEDLSLSKELFDSSFSIISNFINTTIDDELIQSSSETLVELIKTSTDLCGQYIDTKSGENGIQILLKTVSNLLSPNMSDRAIVKLGDLISLLLNNFHQHIDQYLNDILKSLTIRLVHAKEVPTIENMVLIFNNLAISQPQATLSFLKSFQIDEQPAIVKILPIWFQAYEVMRGYNSIFSNVRAFIEIFSTNDEFLSQLMVDGNPLPHQVAEGVIITRSMAKKMPIQFEKIPANAKIIRLLLDELKNEMTSSEQIPGLQNHSDQHHENHDHNHHNEEEDDDGEGWEDLDDIDEGNFEQLKSYVDEGGEEKRGSDRSTDDMKTLLIEFFKQCTTKNISNFQEIYQLYLSDVQKRLLSEYLVFTN</sequence>
<dbReference type="AlphaFoldDB" id="A0AAV5R4J6"/>
<dbReference type="GO" id="GO:0006606">
    <property type="term" value="P:protein import into nucleus"/>
    <property type="evidence" value="ECO:0007669"/>
    <property type="project" value="TreeGrafter"/>
</dbReference>
<keyword evidence="7" id="KW-1185">Reference proteome</keyword>
<dbReference type="GO" id="GO:0031267">
    <property type="term" value="F:small GTPase binding"/>
    <property type="evidence" value="ECO:0007669"/>
    <property type="project" value="InterPro"/>
</dbReference>
<evidence type="ECO:0000313" key="6">
    <source>
        <dbReference type="EMBL" id="GMM45793.1"/>
    </source>
</evidence>
<evidence type="ECO:0000256" key="2">
    <source>
        <dbReference type="ARBA" id="ARBA00022448"/>
    </source>
</evidence>
<dbReference type="GO" id="GO:0005635">
    <property type="term" value="C:nuclear envelope"/>
    <property type="evidence" value="ECO:0007669"/>
    <property type="project" value="TreeGrafter"/>
</dbReference>
<dbReference type="PROSITE" id="PS50166">
    <property type="entry name" value="IMPORTIN_B_NT"/>
    <property type="match status" value="1"/>
</dbReference>
<dbReference type="PANTHER" id="PTHR10997:SF9">
    <property type="entry name" value="IMPORTIN-9"/>
    <property type="match status" value="1"/>
</dbReference>
<organism evidence="6 7">
    <name type="scientific">Pichia kluyveri</name>
    <name type="common">Yeast</name>
    <dbReference type="NCBI Taxonomy" id="36015"/>
    <lineage>
        <taxon>Eukaryota</taxon>
        <taxon>Fungi</taxon>
        <taxon>Dikarya</taxon>
        <taxon>Ascomycota</taxon>
        <taxon>Saccharomycotina</taxon>
        <taxon>Pichiomycetes</taxon>
        <taxon>Pichiales</taxon>
        <taxon>Pichiaceae</taxon>
        <taxon>Pichia</taxon>
    </lineage>
</organism>
<evidence type="ECO:0000256" key="1">
    <source>
        <dbReference type="ARBA" id="ARBA00004123"/>
    </source>
</evidence>
<dbReference type="InterPro" id="IPR001494">
    <property type="entry name" value="Importin-beta_N"/>
</dbReference>
<dbReference type="SUPFAM" id="SSF48371">
    <property type="entry name" value="ARM repeat"/>
    <property type="match status" value="1"/>
</dbReference>
<dbReference type="InterPro" id="IPR016024">
    <property type="entry name" value="ARM-type_fold"/>
</dbReference>
<evidence type="ECO:0000256" key="4">
    <source>
        <dbReference type="SAM" id="MobiDB-lite"/>
    </source>
</evidence>
<accession>A0AAV5R4J6</accession>
<evidence type="ECO:0000313" key="7">
    <source>
        <dbReference type="Proteomes" id="UP001378960"/>
    </source>
</evidence>
<comment type="caution">
    <text evidence="6">The sequence shown here is derived from an EMBL/GenBank/DDBJ whole genome shotgun (WGS) entry which is preliminary data.</text>
</comment>
<dbReference type="EMBL" id="BTGB01000003">
    <property type="protein sequence ID" value="GMM45793.1"/>
    <property type="molecule type" value="Genomic_DNA"/>
</dbReference>
<name>A0AAV5R4J6_PICKL</name>
<dbReference type="PANTHER" id="PTHR10997">
    <property type="entry name" value="IMPORTIN-7, 8, 11"/>
    <property type="match status" value="1"/>
</dbReference>
<gene>
    <name evidence="6" type="ORF">DAPK24_023680</name>
</gene>
<keyword evidence="2" id="KW-0813">Transport</keyword>
<dbReference type="InterPro" id="IPR011989">
    <property type="entry name" value="ARM-like"/>
</dbReference>
<feature type="region of interest" description="Disordered" evidence="4">
    <location>
        <begin position="939"/>
        <end position="978"/>
    </location>
</feature>
<keyword evidence="3" id="KW-0539">Nucleus</keyword>
<dbReference type="SMART" id="SM00913">
    <property type="entry name" value="IBN_N"/>
    <property type="match status" value="1"/>
</dbReference>
<dbReference type="Gene3D" id="1.25.10.10">
    <property type="entry name" value="Leucine-rich Repeat Variant"/>
    <property type="match status" value="1"/>
</dbReference>
<protein>
    <submittedName>
        <fullName evidence="6">Kap114 protein</fullName>
    </submittedName>
</protein>
<dbReference type="Proteomes" id="UP001378960">
    <property type="component" value="Unassembled WGS sequence"/>
</dbReference>
<dbReference type="Pfam" id="PF03810">
    <property type="entry name" value="IBN_N"/>
    <property type="match status" value="1"/>
</dbReference>
<feature type="compositionally biased region" description="Acidic residues" evidence="4">
    <location>
        <begin position="965"/>
        <end position="978"/>
    </location>
</feature>
<feature type="domain" description="Importin N-terminal" evidence="5">
    <location>
        <begin position="28"/>
        <end position="107"/>
    </location>
</feature>
<reference evidence="6 7" key="1">
    <citation type="journal article" date="2023" name="Elife">
        <title>Identification of key yeast species and microbe-microbe interactions impacting larval growth of Drosophila in the wild.</title>
        <authorList>
            <person name="Mure A."/>
            <person name="Sugiura Y."/>
            <person name="Maeda R."/>
            <person name="Honda K."/>
            <person name="Sakurai N."/>
            <person name="Takahashi Y."/>
            <person name="Watada M."/>
            <person name="Katoh T."/>
            <person name="Gotoh A."/>
            <person name="Gotoh Y."/>
            <person name="Taniguchi I."/>
            <person name="Nakamura K."/>
            <person name="Hayashi T."/>
            <person name="Katayama T."/>
            <person name="Uemura T."/>
            <person name="Hattori Y."/>
        </authorList>
    </citation>
    <scope>NUCLEOTIDE SEQUENCE [LARGE SCALE GENOMIC DNA]</scope>
    <source>
        <strain evidence="6 7">PK-24</strain>
    </source>
</reference>
<evidence type="ECO:0000259" key="5">
    <source>
        <dbReference type="PROSITE" id="PS50166"/>
    </source>
</evidence>
<comment type="subcellular location">
    <subcellularLocation>
        <location evidence="1">Nucleus</location>
    </subcellularLocation>
</comment>
<proteinExistence type="predicted"/>
<dbReference type="GO" id="GO:0005829">
    <property type="term" value="C:cytosol"/>
    <property type="evidence" value="ECO:0007669"/>
    <property type="project" value="TreeGrafter"/>
</dbReference>
<evidence type="ECO:0000256" key="3">
    <source>
        <dbReference type="ARBA" id="ARBA00023242"/>
    </source>
</evidence>
<feature type="compositionally biased region" description="Basic and acidic residues" evidence="4">
    <location>
        <begin position="950"/>
        <end position="964"/>
    </location>
</feature>